<dbReference type="GO" id="GO:0008270">
    <property type="term" value="F:zinc ion binding"/>
    <property type="evidence" value="ECO:0007669"/>
    <property type="project" value="UniProtKB-KW"/>
</dbReference>
<keyword evidence="2" id="KW-0863">Zinc-finger</keyword>
<dbReference type="PANTHER" id="PTHR33823:SF4">
    <property type="entry name" value="GENERAL STRESS PROTEIN 16O"/>
    <property type="match status" value="1"/>
</dbReference>
<gene>
    <name evidence="6" type="ORF">A2165_04050</name>
</gene>
<organism evidence="6 7">
    <name type="scientific">Candidatus Curtissbacteria bacterium RBG_13_40_7</name>
    <dbReference type="NCBI Taxonomy" id="1797706"/>
    <lineage>
        <taxon>Bacteria</taxon>
        <taxon>Candidatus Curtissiibacteriota</taxon>
    </lineage>
</organism>
<sequence length="116" mass="13153">MINLKDLKNRVAKQRNTVLLALGRLKKDDPFSTEDRSLIVEPGTDAAQLFGHEQTAVLEDKLRKDLKEIEGALAKIKKGSYGICERCKKPIEGARLEVKPQSIYCLKCEKEIEKEK</sequence>
<evidence type="ECO:0000256" key="4">
    <source>
        <dbReference type="PROSITE-ProRule" id="PRU00510"/>
    </source>
</evidence>
<dbReference type="InterPro" id="IPR000962">
    <property type="entry name" value="Znf_DskA_TraR"/>
</dbReference>
<evidence type="ECO:0000313" key="6">
    <source>
        <dbReference type="EMBL" id="OGD84995.1"/>
    </source>
</evidence>
<feature type="zinc finger region" description="dksA C4-type" evidence="4">
    <location>
        <begin position="84"/>
        <end position="108"/>
    </location>
</feature>
<feature type="domain" description="Zinc finger DksA/TraR C4-type" evidence="5">
    <location>
        <begin position="79"/>
        <end position="114"/>
    </location>
</feature>
<evidence type="ECO:0000256" key="1">
    <source>
        <dbReference type="ARBA" id="ARBA00022723"/>
    </source>
</evidence>
<reference evidence="6 7" key="1">
    <citation type="journal article" date="2016" name="Nat. Commun.">
        <title>Thousands of microbial genomes shed light on interconnected biogeochemical processes in an aquifer system.</title>
        <authorList>
            <person name="Anantharaman K."/>
            <person name="Brown C.T."/>
            <person name="Hug L.A."/>
            <person name="Sharon I."/>
            <person name="Castelle C.J."/>
            <person name="Probst A.J."/>
            <person name="Thomas B.C."/>
            <person name="Singh A."/>
            <person name="Wilkins M.J."/>
            <person name="Karaoz U."/>
            <person name="Brodie E.L."/>
            <person name="Williams K.H."/>
            <person name="Hubbard S.S."/>
            <person name="Banfield J.F."/>
        </authorList>
    </citation>
    <scope>NUCLEOTIDE SEQUENCE [LARGE SCALE GENOMIC DNA]</scope>
</reference>
<dbReference type="PANTHER" id="PTHR33823">
    <property type="entry name" value="RNA POLYMERASE-BINDING TRANSCRIPTION FACTOR DKSA-RELATED"/>
    <property type="match status" value="1"/>
</dbReference>
<keyword evidence="1" id="KW-0479">Metal-binding</keyword>
<dbReference type="PROSITE" id="PS51128">
    <property type="entry name" value="ZF_DKSA_2"/>
    <property type="match status" value="1"/>
</dbReference>
<evidence type="ECO:0000259" key="5">
    <source>
        <dbReference type="Pfam" id="PF01258"/>
    </source>
</evidence>
<keyword evidence="3" id="KW-0862">Zinc</keyword>
<evidence type="ECO:0000256" key="3">
    <source>
        <dbReference type="ARBA" id="ARBA00022833"/>
    </source>
</evidence>
<name>A0A1F5FZH5_9BACT</name>
<proteinExistence type="predicted"/>
<accession>A0A1F5FZH5</accession>
<evidence type="ECO:0000256" key="2">
    <source>
        <dbReference type="ARBA" id="ARBA00022771"/>
    </source>
</evidence>
<dbReference type="AlphaFoldDB" id="A0A1F5FZH5"/>
<dbReference type="InterPro" id="IPR020458">
    <property type="entry name" value="Znf_DskA_TraR_CS"/>
</dbReference>
<comment type="caution">
    <text evidence="6">The sequence shown here is derived from an EMBL/GenBank/DDBJ whole genome shotgun (WGS) entry which is preliminary data.</text>
</comment>
<dbReference type="Pfam" id="PF01258">
    <property type="entry name" value="zf-dskA_traR"/>
    <property type="match status" value="1"/>
</dbReference>
<dbReference type="Gene3D" id="1.20.120.910">
    <property type="entry name" value="DksA, coiled-coil domain"/>
    <property type="match status" value="1"/>
</dbReference>
<dbReference type="Proteomes" id="UP000179252">
    <property type="component" value="Unassembled WGS sequence"/>
</dbReference>
<protein>
    <recommendedName>
        <fullName evidence="5">Zinc finger DksA/TraR C4-type domain-containing protein</fullName>
    </recommendedName>
</protein>
<dbReference type="EMBL" id="MFAU01000004">
    <property type="protein sequence ID" value="OGD84995.1"/>
    <property type="molecule type" value="Genomic_DNA"/>
</dbReference>
<dbReference type="SUPFAM" id="SSF57716">
    <property type="entry name" value="Glucocorticoid receptor-like (DNA-binding domain)"/>
    <property type="match status" value="1"/>
</dbReference>
<evidence type="ECO:0000313" key="7">
    <source>
        <dbReference type="Proteomes" id="UP000179252"/>
    </source>
</evidence>
<dbReference type="PROSITE" id="PS01102">
    <property type="entry name" value="ZF_DKSA_1"/>
    <property type="match status" value="1"/>
</dbReference>